<feature type="domain" description="D-isomer specific 2-hydroxyacid dehydrogenase NAD-binding" evidence="2">
    <location>
        <begin position="167"/>
        <end position="352"/>
    </location>
</feature>
<accession>A0A2I0VNR8</accession>
<dbReference type="AlphaFoldDB" id="A0A2I0VNR8"/>
<evidence type="ECO:0000259" key="2">
    <source>
        <dbReference type="Pfam" id="PF02826"/>
    </source>
</evidence>
<dbReference type="GO" id="GO:0051287">
    <property type="term" value="F:NAD binding"/>
    <property type="evidence" value="ECO:0007669"/>
    <property type="project" value="InterPro"/>
</dbReference>
<dbReference type="Gene3D" id="3.40.50.720">
    <property type="entry name" value="NAD(P)-binding Rossmann-like Domain"/>
    <property type="match status" value="2"/>
</dbReference>
<evidence type="ECO:0000256" key="1">
    <source>
        <dbReference type="SAM" id="MobiDB-lite"/>
    </source>
</evidence>
<evidence type="ECO:0000313" key="4">
    <source>
        <dbReference type="Proteomes" id="UP000233837"/>
    </source>
</evidence>
<feature type="compositionally biased region" description="Basic and acidic residues" evidence="1">
    <location>
        <begin position="476"/>
        <end position="494"/>
    </location>
</feature>
<dbReference type="EMBL" id="KZ503378">
    <property type="protein sequence ID" value="PKU65056.1"/>
    <property type="molecule type" value="Genomic_DNA"/>
</dbReference>
<evidence type="ECO:0000313" key="3">
    <source>
        <dbReference type="EMBL" id="PKU65056.1"/>
    </source>
</evidence>
<keyword evidence="4" id="KW-1185">Reference proteome</keyword>
<name>A0A2I0VNR8_9ASPA</name>
<proteinExistence type="predicted"/>
<dbReference type="PANTHER" id="PTHR43254">
    <property type="entry name" value="C-TERMINAL BINDING PROTEIN AN-RELATED"/>
    <property type="match status" value="1"/>
</dbReference>
<sequence length="677" mass="74094">MSEGVKLRKVQTRSHYSIYPSGSKMKAGSGDGKMKAGSGGGKMKAGSGGGGSPSDPNHPPQLPLIISLNCIEDVSFEQQSLTGIASVEHVALSDLSDGRIESAAVVLLHSLAFLPRAAQRRLQSWQLIICLGSSSRLVDSALATDLGLRVVHIDVSRADEIADSVMALLLVLLRRSHLLARHSSASSAVSGWVGSVQQLCRGMRRCRGLVVGIIGKSASARCLIERVVGFRMSVIYFDVLEGNGRSRHSSIAFPPVARKMDTLNDLLAASDIVSLHCVLSDDTVQILNAECLQHIKPGAIIVNTGSSQLIDDCVLKQLLIDGTIAGCALDGAEGPQWMEAWIREMPNVIILPRSADYSEEAWMEVREKAICMLQSFLLDGVIPNNDVSDEDEEKSDIAYDEQSEKQVMENPLFFDAEQRIDVSQFNAGYNQKVGISQLKESQVSVLSQNIASRSEGKNSSYSKKGKKRSARQRSQRKSDDFSGVDSCHRSHQDDDTATSTREQSSRFTFPEDSKNKQVCLLGPNMESVEKPVTVTKGVGMKSVEILKDGFVIALRARDHPGFHVSRQRVPGAGWFLDTISSITKKDPAAQFLVSFRSKDTVGLRSLAAGGKLLQINRRMEFVFASYNFDVWESWKLEGYSLEECRLVNCRNPLAVLDVHIEILAAVGEEDGISRWLD</sequence>
<dbReference type="InterPro" id="IPR006140">
    <property type="entry name" value="D-isomer_DH_NAD-bd"/>
</dbReference>
<reference evidence="3 4" key="2">
    <citation type="journal article" date="2017" name="Nature">
        <title>The Apostasia genome and the evolution of orchids.</title>
        <authorList>
            <person name="Zhang G.Q."/>
            <person name="Liu K.W."/>
            <person name="Li Z."/>
            <person name="Lohaus R."/>
            <person name="Hsiao Y.Y."/>
            <person name="Niu S.C."/>
            <person name="Wang J.Y."/>
            <person name="Lin Y.C."/>
            <person name="Xu Q."/>
            <person name="Chen L.J."/>
            <person name="Yoshida K."/>
            <person name="Fujiwara S."/>
            <person name="Wang Z.W."/>
            <person name="Zhang Y.Q."/>
            <person name="Mitsuda N."/>
            <person name="Wang M."/>
            <person name="Liu G.H."/>
            <person name="Pecoraro L."/>
            <person name="Huang H.X."/>
            <person name="Xiao X.J."/>
            <person name="Lin M."/>
            <person name="Wu X.Y."/>
            <person name="Wu W.L."/>
            <person name="Chen Y.Y."/>
            <person name="Chang S.B."/>
            <person name="Sakamoto S."/>
            <person name="Ohme-Takagi M."/>
            <person name="Yagi M."/>
            <person name="Zeng S.J."/>
            <person name="Shen C.Y."/>
            <person name="Yeh C.M."/>
            <person name="Luo Y.B."/>
            <person name="Tsai W.C."/>
            <person name="Van de Peer Y."/>
            <person name="Liu Z.J."/>
        </authorList>
    </citation>
    <scope>NUCLEOTIDE SEQUENCE [LARGE SCALE GENOMIC DNA]</scope>
    <source>
        <tissue evidence="3">The whole plant</tissue>
    </source>
</reference>
<organism evidence="3 4">
    <name type="scientific">Dendrobium catenatum</name>
    <dbReference type="NCBI Taxonomy" id="906689"/>
    <lineage>
        <taxon>Eukaryota</taxon>
        <taxon>Viridiplantae</taxon>
        <taxon>Streptophyta</taxon>
        <taxon>Embryophyta</taxon>
        <taxon>Tracheophyta</taxon>
        <taxon>Spermatophyta</taxon>
        <taxon>Magnoliopsida</taxon>
        <taxon>Liliopsida</taxon>
        <taxon>Asparagales</taxon>
        <taxon>Orchidaceae</taxon>
        <taxon>Epidendroideae</taxon>
        <taxon>Malaxideae</taxon>
        <taxon>Dendrobiinae</taxon>
        <taxon>Dendrobium</taxon>
    </lineage>
</organism>
<protein>
    <submittedName>
        <fullName evidence="3">C-terminal binding protein AN</fullName>
    </submittedName>
</protein>
<dbReference type="STRING" id="906689.A0A2I0VNR8"/>
<feature type="compositionally biased region" description="Gly residues" evidence="1">
    <location>
        <begin position="37"/>
        <end position="52"/>
    </location>
</feature>
<gene>
    <name evidence="3" type="primary">AN</name>
    <name evidence="3" type="ORF">MA16_Dca004671</name>
</gene>
<reference evidence="3 4" key="1">
    <citation type="journal article" date="2016" name="Sci. Rep.">
        <title>The Dendrobium catenatum Lindl. genome sequence provides insights into polysaccharide synthase, floral development and adaptive evolution.</title>
        <authorList>
            <person name="Zhang G.Q."/>
            <person name="Xu Q."/>
            <person name="Bian C."/>
            <person name="Tsai W.C."/>
            <person name="Yeh C.M."/>
            <person name="Liu K.W."/>
            <person name="Yoshida K."/>
            <person name="Zhang L.S."/>
            <person name="Chang S.B."/>
            <person name="Chen F."/>
            <person name="Shi Y."/>
            <person name="Su Y.Y."/>
            <person name="Zhang Y.Q."/>
            <person name="Chen L.J."/>
            <person name="Yin Y."/>
            <person name="Lin M."/>
            <person name="Huang H."/>
            <person name="Deng H."/>
            <person name="Wang Z.W."/>
            <person name="Zhu S.L."/>
            <person name="Zhao X."/>
            <person name="Deng C."/>
            <person name="Niu S.C."/>
            <person name="Huang J."/>
            <person name="Wang M."/>
            <person name="Liu G.H."/>
            <person name="Yang H.J."/>
            <person name="Xiao X.J."/>
            <person name="Hsiao Y.Y."/>
            <person name="Wu W.L."/>
            <person name="Chen Y.Y."/>
            <person name="Mitsuda N."/>
            <person name="Ohme-Takagi M."/>
            <person name="Luo Y.B."/>
            <person name="Van de Peer Y."/>
            <person name="Liu Z.J."/>
        </authorList>
    </citation>
    <scope>NUCLEOTIDE SEQUENCE [LARGE SCALE GENOMIC DNA]</scope>
    <source>
        <tissue evidence="3">The whole plant</tissue>
    </source>
</reference>
<feature type="compositionally biased region" description="Basic residues" evidence="1">
    <location>
        <begin position="463"/>
        <end position="475"/>
    </location>
</feature>
<dbReference type="GO" id="GO:0000226">
    <property type="term" value="P:microtubule cytoskeleton organization"/>
    <property type="evidence" value="ECO:0007669"/>
    <property type="project" value="InterPro"/>
</dbReference>
<dbReference type="OrthoDB" id="9991913at2759"/>
<feature type="compositionally biased region" description="Polar residues" evidence="1">
    <location>
        <begin position="497"/>
        <end position="507"/>
    </location>
</feature>
<feature type="region of interest" description="Disordered" evidence="1">
    <location>
        <begin position="448"/>
        <end position="511"/>
    </location>
</feature>
<dbReference type="InterPro" id="IPR045015">
    <property type="entry name" value="AN-like"/>
</dbReference>
<feature type="region of interest" description="Disordered" evidence="1">
    <location>
        <begin position="18"/>
        <end position="59"/>
    </location>
</feature>
<dbReference type="PANTHER" id="PTHR43254:SF3">
    <property type="entry name" value="C-TERMINAL BINDING PROTEIN AN"/>
    <property type="match status" value="1"/>
</dbReference>
<dbReference type="Pfam" id="PF02826">
    <property type="entry name" value="2-Hacid_dh_C"/>
    <property type="match status" value="1"/>
</dbReference>
<dbReference type="SUPFAM" id="SSF51735">
    <property type="entry name" value="NAD(P)-binding Rossmann-fold domains"/>
    <property type="match status" value="1"/>
</dbReference>
<dbReference type="Proteomes" id="UP000233837">
    <property type="component" value="Unassembled WGS sequence"/>
</dbReference>
<dbReference type="InterPro" id="IPR036291">
    <property type="entry name" value="NAD(P)-bd_dom_sf"/>
</dbReference>